<dbReference type="Pfam" id="PF00176">
    <property type="entry name" value="SNF2-rel_dom"/>
    <property type="match status" value="1"/>
</dbReference>
<dbReference type="PANTHER" id="PTHR45626:SF16">
    <property type="entry name" value="ATP-DEPENDENT HELICASE ULS1"/>
    <property type="match status" value="1"/>
</dbReference>
<keyword evidence="6" id="KW-0347">Helicase</keyword>
<dbReference type="InterPro" id="IPR050628">
    <property type="entry name" value="SNF2_RAD54_helicase_TF"/>
</dbReference>
<dbReference type="Pfam" id="PF00271">
    <property type="entry name" value="Helicase_C"/>
    <property type="match status" value="1"/>
</dbReference>
<dbReference type="PROSITE" id="PS00518">
    <property type="entry name" value="ZF_RING_1"/>
    <property type="match status" value="1"/>
</dbReference>
<sequence>LQEFFQDSLASFSDDQDVDKALQTLGLANMDAKLPDLLVTLMPHQILGVAFMLDKEKDRRYQGGLLCDAMGLGKTVQTIAIIVKNKSVDPRVKTTLIVAPLAVLNQWKSEIESKTTEGLLKVGIHHGVSKYKLAKEFKQFDIVLTTYGTLISDFAETKKKKKRLYPLPGGANDSDEEDDAPPPPARKKGPCFRFRFFRIVLDESHIIRNKSTQASRAVADLDAIYRWSLSGTIVNNSLDDVFPHLRFLSISPQSEWSDFKKHITDRVKKAPRLAANRTQAILKTCMIRRHKESELNGQRLLNLPPKETTHVELDFGPEERAIYDQVEHRMKIKFGNFLKQGTVLKNMSCVLTMLMRLRQLTCHPWLLRRNPGDPAHPEDFVVSDEDLTLSLNVPVVNAGEDFLKAATTLGPEWVLSVSNKLRERYESIQKGDQQADDGGHTDDDCAICFEPFATETLTECKHSFCFTCITGWFTNPPTAGGDLTDEQAARGARKCPFCREVIESTKLYAAAAFFQPEVDKDPEAGMDEGSSVVRAGKRKSDDEFLAARPKSKKDKKGKGKERAVEEEEMDEITNVLPSTKMKVMGDLLDEYLAEDGIKVIIFSEFVTYLKLVEVFLDNKGIKNRIYHGGMRQSDRLDVIREFTGEVKDENSPRVMLISRKAGGAGLNLTAASKVISLDLAWNAASENQATDRAHRIGQTRPVDIRRLIINGTVEQRILALQEKKSALADGAMGEGAGGRLGRLTVQDLMRLFDYNAADD</sequence>
<dbReference type="InterPro" id="IPR000330">
    <property type="entry name" value="SNF2_N"/>
</dbReference>
<evidence type="ECO:0000259" key="13">
    <source>
        <dbReference type="PROSITE" id="PS51194"/>
    </source>
</evidence>
<feature type="region of interest" description="Disordered" evidence="10">
    <location>
        <begin position="165"/>
        <end position="189"/>
    </location>
</feature>
<dbReference type="InterPro" id="IPR049730">
    <property type="entry name" value="SNF2/RAD54-like_C"/>
</dbReference>
<dbReference type="Gene3D" id="3.40.50.300">
    <property type="entry name" value="P-loop containing nucleotide triphosphate hydrolases"/>
    <property type="match status" value="1"/>
</dbReference>
<evidence type="ECO:0000256" key="4">
    <source>
        <dbReference type="ARBA" id="ARBA00022771"/>
    </source>
</evidence>
<dbReference type="InterPro" id="IPR027417">
    <property type="entry name" value="P-loop_NTPase"/>
</dbReference>
<dbReference type="GO" id="GO:0016787">
    <property type="term" value="F:hydrolase activity"/>
    <property type="evidence" value="ECO:0007669"/>
    <property type="project" value="UniProtKB-KW"/>
</dbReference>
<dbReference type="AlphaFoldDB" id="A0AA38LUW2"/>
<dbReference type="GO" id="GO:0005737">
    <property type="term" value="C:cytoplasm"/>
    <property type="evidence" value="ECO:0007669"/>
    <property type="project" value="TreeGrafter"/>
</dbReference>
<dbReference type="InterPro" id="IPR018957">
    <property type="entry name" value="Znf_C3HC4_RING-type"/>
</dbReference>
<dbReference type="InterPro" id="IPR017907">
    <property type="entry name" value="Znf_RING_CS"/>
</dbReference>
<evidence type="ECO:0000256" key="2">
    <source>
        <dbReference type="ARBA" id="ARBA00022723"/>
    </source>
</evidence>
<keyword evidence="3" id="KW-0547">Nucleotide-binding</keyword>
<dbReference type="InterPro" id="IPR014001">
    <property type="entry name" value="Helicase_ATP-bd"/>
</dbReference>
<dbReference type="Gene3D" id="3.40.50.10810">
    <property type="entry name" value="Tandem AAA-ATPase domain"/>
    <property type="match status" value="1"/>
</dbReference>
<feature type="region of interest" description="Disordered" evidence="10">
    <location>
        <begin position="520"/>
        <end position="568"/>
    </location>
</feature>
<dbReference type="GO" id="GO:0000724">
    <property type="term" value="P:double-strand break repair via homologous recombination"/>
    <property type="evidence" value="ECO:0007669"/>
    <property type="project" value="TreeGrafter"/>
</dbReference>
<evidence type="ECO:0000256" key="9">
    <source>
        <dbReference type="PROSITE-ProRule" id="PRU00175"/>
    </source>
</evidence>
<comment type="caution">
    <text evidence="14">The sequence shown here is derived from an EMBL/GenBank/DDBJ whole genome shotgun (WGS) entry which is preliminary data.</text>
</comment>
<evidence type="ECO:0000259" key="11">
    <source>
        <dbReference type="PROSITE" id="PS50089"/>
    </source>
</evidence>
<dbReference type="EMBL" id="JAKWFO010000005">
    <property type="protein sequence ID" value="KAI9636028.1"/>
    <property type="molecule type" value="Genomic_DNA"/>
</dbReference>
<dbReference type="SUPFAM" id="SSF52540">
    <property type="entry name" value="P-loop containing nucleoside triphosphate hydrolases"/>
    <property type="match status" value="2"/>
</dbReference>
<dbReference type="Proteomes" id="UP001164286">
    <property type="component" value="Unassembled WGS sequence"/>
</dbReference>
<evidence type="ECO:0000313" key="14">
    <source>
        <dbReference type="EMBL" id="KAI9636028.1"/>
    </source>
</evidence>
<reference evidence="14" key="1">
    <citation type="journal article" date="2022" name="G3 (Bethesda)">
        <title>High quality genome of the basidiomycete yeast Dioszegia hungarica PDD-24b-2 isolated from cloud water.</title>
        <authorList>
            <person name="Jarrige D."/>
            <person name="Haridas S."/>
            <person name="Bleykasten-Grosshans C."/>
            <person name="Joly M."/>
            <person name="Nadalig T."/>
            <person name="Sancelme M."/>
            <person name="Vuilleumier S."/>
            <person name="Grigoriev I.V."/>
            <person name="Amato P."/>
            <person name="Bringel F."/>
        </authorList>
    </citation>
    <scope>NUCLEOTIDE SEQUENCE</scope>
    <source>
        <strain evidence="14">PDD-24b-2</strain>
    </source>
</reference>
<evidence type="ECO:0000259" key="12">
    <source>
        <dbReference type="PROSITE" id="PS51192"/>
    </source>
</evidence>
<evidence type="ECO:0000256" key="10">
    <source>
        <dbReference type="SAM" id="MobiDB-lite"/>
    </source>
</evidence>
<keyword evidence="2" id="KW-0479">Metal-binding</keyword>
<dbReference type="Gene3D" id="3.30.40.10">
    <property type="entry name" value="Zinc/RING finger domain, C3HC4 (zinc finger)"/>
    <property type="match status" value="1"/>
</dbReference>
<dbReference type="InterPro" id="IPR001650">
    <property type="entry name" value="Helicase_C-like"/>
</dbReference>
<feature type="domain" description="Helicase C-terminal" evidence="13">
    <location>
        <begin position="586"/>
        <end position="752"/>
    </location>
</feature>
<evidence type="ECO:0000256" key="6">
    <source>
        <dbReference type="ARBA" id="ARBA00022806"/>
    </source>
</evidence>
<dbReference type="PROSITE" id="PS51194">
    <property type="entry name" value="HELICASE_CTER"/>
    <property type="match status" value="1"/>
</dbReference>
<keyword evidence="7" id="KW-0862">Zinc</keyword>
<dbReference type="PROSITE" id="PS51192">
    <property type="entry name" value="HELICASE_ATP_BIND_1"/>
    <property type="match status" value="1"/>
</dbReference>
<evidence type="ECO:0000256" key="7">
    <source>
        <dbReference type="ARBA" id="ARBA00022833"/>
    </source>
</evidence>
<keyword evidence="8" id="KW-0067">ATP-binding</keyword>
<dbReference type="PANTHER" id="PTHR45626">
    <property type="entry name" value="TRANSCRIPTION TERMINATION FACTOR 2-RELATED"/>
    <property type="match status" value="1"/>
</dbReference>
<dbReference type="GO" id="GO:0005524">
    <property type="term" value="F:ATP binding"/>
    <property type="evidence" value="ECO:0007669"/>
    <property type="project" value="UniProtKB-KW"/>
</dbReference>
<dbReference type="GeneID" id="77726223"/>
<dbReference type="SMART" id="SM00487">
    <property type="entry name" value="DEXDc"/>
    <property type="match status" value="1"/>
</dbReference>
<gene>
    <name evidence="14" type="ORF">MKK02DRAFT_25332</name>
</gene>
<feature type="domain" description="RING-type" evidence="11">
    <location>
        <begin position="445"/>
        <end position="499"/>
    </location>
</feature>
<dbReference type="InterPro" id="IPR038718">
    <property type="entry name" value="SNF2-like_sf"/>
</dbReference>
<dbReference type="InterPro" id="IPR013083">
    <property type="entry name" value="Znf_RING/FYVE/PHD"/>
</dbReference>
<proteinExistence type="inferred from homology"/>
<dbReference type="SUPFAM" id="SSF57850">
    <property type="entry name" value="RING/U-box"/>
    <property type="match status" value="1"/>
</dbReference>
<feature type="non-terminal residue" evidence="14">
    <location>
        <position position="1"/>
    </location>
</feature>
<dbReference type="CDD" id="cd18008">
    <property type="entry name" value="DEXDc_SHPRH-like"/>
    <property type="match status" value="1"/>
</dbReference>
<feature type="compositionally biased region" description="Basic residues" evidence="10">
    <location>
        <begin position="549"/>
        <end position="559"/>
    </location>
</feature>
<dbReference type="Pfam" id="PF00097">
    <property type="entry name" value="zf-C3HC4"/>
    <property type="match status" value="1"/>
</dbReference>
<feature type="domain" description="Helicase ATP-binding" evidence="12">
    <location>
        <begin position="55"/>
        <end position="251"/>
    </location>
</feature>
<dbReference type="GO" id="GO:0008270">
    <property type="term" value="F:zinc ion binding"/>
    <property type="evidence" value="ECO:0007669"/>
    <property type="project" value="UniProtKB-KW"/>
</dbReference>
<protein>
    <submittedName>
        <fullName evidence="14">SNF2 family N-terminal domain-containing protein</fullName>
    </submittedName>
</protein>
<accession>A0AA38LUW2</accession>
<dbReference type="GO" id="GO:0004386">
    <property type="term" value="F:helicase activity"/>
    <property type="evidence" value="ECO:0007669"/>
    <property type="project" value="UniProtKB-KW"/>
</dbReference>
<evidence type="ECO:0000256" key="5">
    <source>
        <dbReference type="ARBA" id="ARBA00022801"/>
    </source>
</evidence>
<dbReference type="CDD" id="cd18793">
    <property type="entry name" value="SF2_C_SNF"/>
    <property type="match status" value="1"/>
</dbReference>
<keyword evidence="4 9" id="KW-0863">Zinc-finger</keyword>
<dbReference type="RefSeq" id="XP_052945805.1">
    <property type="nucleotide sequence ID" value="XM_053087022.1"/>
</dbReference>
<comment type="similarity">
    <text evidence="1">Belongs to the SNF2/RAD54 helicase family.</text>
</comment>
<dbReference type="InterPro" id="IPR001841">
    <property type="entry name" value="Znf_RING"/>
</dbReference>
<organism evidence="14 15">
    <name type="scientific">Dioszegia hungarica</name>
    <dbReference type="NCBI Taxonomy" id="4972"/>
    <lineage>
        <taxon>Eukaryota</taxon>
        <taxon>Fungi</taxon>
        <taxon>Dikarya</taxon>
        <taxon>Basidiomycota</taxon>
        <taxon>Agaricomycotina</taxon>
        <taxon>Tremellomycetes</taxon>
        <taxon>Tremellales</taxon>
        <taxon>Bulleribasidiaceae</taxon>
        <taxon>Dioszegia</taxon>
    </lineage>
</organism>
<dbReference type="SMART" id="SM00490">
    <property type="entry name" value="HELICc"/>
    <property type="match status" value="1"/>
</dbReference>
<evidence type="ECO:0000256" key="1">
    <source>
        <dbReference type="ARBA" id="ARBA00007025"/>
    </source>
</evidence>
<evidence type="ECO:0000256" key="8">
    <source>
        <dbReference type="ARBA" id="ARBA00022840"/>
    </source>
</evidence>
<dbReference type="SMART" id="SM00184">
    <property type="entry name" value="RING"/>
    <property type="match status" value="1"/>
</dbReference>
<keyword evidence="5" id="KW-0378">Hydrolase</keyword>
<evidence type="ECO:0000313" key="15">
    <source>
        <dbReference type="Proteomes" id="UP001164286"/>
    </source>
</evidence>
<dbReference type="GO" id="GO:0008094">
    <property type="term" value="F:ATP-dependent activity, acting on DNA"/>
    <property type="evidence" value="ECO:0007669"/>
    <property type="project" value="TreeGrafter"/>
</dbReference>
<evidence type="ECO:0000256" key="3">
    <source>
        <dbReference type="ARBA" id="ARBA00022741"/>
    </source>
</evidence>
<dbReference type="PROSITE" id="PS50089">
    <property type="entry name" value="ZF_RING_2"/>
    <property type="match status" value="1"/>
</dbReference>
<name>A0AA38LUW2_9TREE</name>
<dbReference type="CDD" id="cd16449">
    <property type="entry name" value="RING-HC"/>
    <property type="match status" value="1"/>
</dbReference>
<dbReference type="GO" id="GO:0005634">
    <property type="term" value="C:nucleus"/>
    <property type="evidence" value="ECO:0007669"/>
    <property type="project" value="TreeGrafter"/>
</dbReference>
<keyword evidence="15" id="KW-1185">Reference proteome</keyword>